<dbReference type="Proteomes" id="UP000325313">
    <property type="component" value="Unassembled WGS sequence"/>
</dbReference>
<protein>
    <submittedName>
        <fullName evidence="1">Uncharacterized protein</fullName>
    </submittedName>
</protein>
<evidence type="ECO:0000313" key="2">
    <source>
        <dbReference type="Proteomes" id="UP000325313"/>
    </source>
</evidence>
<proteinExistence type="predicted"/>
<evidence type="ECO:0000313" key="1">
    <source>
        <dbReference type="EMBL" id="KAA1134823.1"/>
    </source>
</evidence>
<dbReference type="EMBL" id="VDEP01000045">
    <property type="protein sequence ID" value="KAA1134823.1"/>
    <property type="molecule type" value="Genomic_DNA"/>
</dbReference>
<accession>A0A5B0SC77</accession>
<dbReference type="AlphaFoldDB" id="A0A5B0SC77"/>
<organism evidence="1 2">
    <name type="scientific">Puccinia graminis f. sp. tritici</name>
    <dbReference type="NCBI Taxonomy" id="56615"/>
    <lineage>
        <taxon>Eukaryota</taxon>
        <taxon>Fungi</taxon>
        <taxon>Dikarya</taxon>
        <taxon>Basidiomycota</taxon>
        <taxon>Pucciniomycotina</taxon>
        <taxon>Pucciniomycetes</taxon>
        <taxon>Pucciniales</taxon>
        <taxon>Pucciniaceae</taxon>
        <taxon>Puccinia</taxon>
    </lineage>
</organism>
<gene>
    <name evidence="1" type="ORF">PGTUg99_015170</name>
</gene>
<reference evidence="1 2" key="1">
    <citation type="submission" date="2019-05" db="EMBL/GenBank/DDBJ databases">
        <title>Emergence of the Ug99 lineage of the wheat stem rust pathogen through somatic hybridization.</title>
        <authorList>
            <person name="Li F."/>
            <person name="Upadhyaya N.M."/>
            <person name="Sperschneider J."/>
            <person name="Matny O."/>
            <person name="Nguyen-Phuc H."/>
            <person name="Mago R."/>
            <person name="Raley C."/>
            <person name="Miller M.E."/>
            <person name="Silverstein K.A.T."/>
            <person name="Henningsen E."/>
            <person name="Hirsch C.D."/>
            <person name="Visser B."/>
            <person name="Pretorius Z.A."/>
            <person name="Steffenson B.J."/>
            <person name="Schwessinger B."/>
            <person name="Dodds P.N."/>
            <person name="Figueroa M."/>
        </authorList>
    </citation>
    <scope>NUCLEOTIDE SEQUENCE [LARGE SCALE GENOMIC DNA]</scope>
    <source>
        <strain evidence="1 2">Ug99</strain>
    </source>
</reference>
<comment type="caution">
    <text evidence="1">The sequence shown here is derived from an EMBL/GenBank/DDBJ whole genome shotgun (WGS) entry which is preliminary data.</text>
</comment>
<sequence length="109" mass="12682">MNLAQITIQIENHSDWLDFTPLCNLSQPRLLCRRMTRTLSLDIIDRHHHVESPYLVVYGIWDILNHISFGNLSFNSAALFFFISNNLQVQCTQHFALSKTVHFQINAII</sequence>
<name>A0A5B0SC77_PUCGR</name>